<keyword evidence="1 4" id="KW-0147">Chitin-binding</keyword>
<organism evidence="8 9">
    <name type="scientific">Solanum commersonii</name>
    <name type="common">Commerson's wild potato</name>
    <name type="synonym">Commerson's nightshade</name>
    <dbReference type="NCBI Taxonomy" id="4109"/>
    <lineage>
        <taxon>Eukaryota</taxon>
        <taxon>Viridiplantae</taxon>
        <taxon>Streptophyta</taxon>
        <taxon>Embryophyta</taxon>
        <taxon>Tracheophyta</taxon>
        <taxon>Spermatophyta</taxon>
        <taxon>Magnoliopsida</taxon>
        <taxon>eudicotyledons</taxon>
        <taxon>Gunneridae</taxon>
        <taxon>Pentapetalae</taxon>
        <taxon>asterids</taxon>
        <taxon>lamiids</taxon>
        <taxon>Solanales</taxon>
        <taxon>Solanaceae</taxon>
        <taxon>Solanoideae</taxon>
        <taxon>Solaneae</taxon>
        <taxon>Solanum</taxon>
    </lineage>
</organism>
<proteinExistence type="predicted"/>
<gene>
    <name evidence="8" type="ORF">H5410_011588</name>
</gene>
<feature type="disulfide bond" evidence="4">
    <location>
        <begin position="234"/>
        <end position="249"/>
    </location>
</feature>
<dbReference type="GO" id="GO:0004540">
    <property type="term" value="F:RNA nuclease activity"/>
    <property type="evidence" value="ECO:0007669"/>
    <property type="project" value="InterPro"/>
</dbReference>
<keyword evidence="9" id="KW-1185">Reference proteome</keyword>
<dbReference type="InterPro" id="IPR036861">
    <property type="entry name" value="Endochitinase-like_sf"/>
</dbReference>
<dbReference type="SUPFAM" id="SSF50685">
    <property type="entry name" value="Barwin-like endoglucanases"/>
    <property type="match status" value="2"/>
</dbReference>
<dbReference type="AlphaFoldDB" id="A0A9J6AQB7"/>
<dbReference type="InterPro" id="IPR018371">
    <property type="entry name" value="Chitin-binding_1_CS"/>
</dbReference>
<dbReference type="PRINTS" id="PR00602">
    <property type="entry name" value="BARWIN"/>
</dbReference>
<feature type="disulfide bond" evidence="4">
    <location>
        <begin position="248"/>
        <end position="262"/>
    </location>
</feature>
<dbReference type="Proteomes" id="UP000824120">
    <property type="component" value="Chromosome 2"/>
</dbReference>
<feature type="disulfide bond" evidence="4">
    <location>
        <begin position="62"/>
        <end position="66"/>
    </location>
</feature>
<dbReference type="PROSITE" id="PS50941">
    <property type="entry name" value="CHIT_BIND_I_2"/>
    <property type="match status" value="2"/>
</dbReference>
<feature type="disulfide bond" evidence="4">
    <location>
        <begin position="37"/>
        <end position="49"/>
    </location>
</feature>
<evidence type="ECO:0000259" key="6">
    <source>
        <dbReference type="PROSITE" id="PS50941"/>
    </source>
</evidence>
<sequence length="417" mass="44743">MVKLSNTSTILLSLFLLSIAAIANAQQCGRQKGGALCSGNLCCSQFGWCGSTPEFCSPSQGCQSRCTGGGSTPNPTPTGGAQNVRATYHIYNPQNVGWDLNAVSAYCSTWDANKPLSWRKKYGWTAFCGPVGPRGRDSCGKCLRVTNTRTRAQTTVRIVDQCSNGGLDLDVNVFRQIDTDGNGNHQGHLIVNYQFVDCDQYTFGEKMEKLSCGPILLALVLCISLTSVANAQQCGRQRGGALCGNNLCCSQFGWCGSTPEYCSPSQGCQSQCSGSGPAPGQGGSAQNVRATYHIYNPQNVGWDLNAVSAYCSTWDANKPYAWRSKYGWTAFCGPVGPRGRDSCGRCLRVTNTRTGAQTTVRIVDQCSNGGLDLDINVFRQIDTDGVGNQQGHLIVNYQFVNCGDNVNVPLLSVVDNE</sequence>
<dbReference type="PANTHER" id="PTHR46351">
    <property type="entry name" value="WOUND-INDUCED PROTEIN WIN2"/>
    <property type="match status" value="1"/>
</dbReference>
<dbReference type="InterPro" id="IPR044301">
    <property type="entry name" value="PR4"/>
</dbReference>
<dbReference type="InterPro" id="IPR001002">
    <property type="entry name" value="Chitin-bd_1"/>
</dbReference>
<keyword evidence="2 5" id="KW-0732">Signal</keyword>
<dbReference type="InterPro" id="IPR001153">
    <property type="entry name" value="Barwin_dom"/>
</dbReference>
<dbReference type="OrthoDB" id="5985073at2759"/>
<feature type="domain" description="Barwin" evidence="7">
    <location>
        <begin position="283"/>
        <end position="404"/>
    </location>
</feature>
<evidence type="ECO:0000313" key="8">
    <source>
        <dbReference type="EMBL" id="KAG5626370.1"/>
    </source>
</evidence>
<feature type="disulfide bond" evidence="4">
    <location>
        <begin position="243"/>
        <end position="255"/>
    </location>
</feature>
<feature type="disulfide bond" evidence="4">
    <location>
        <begin position="28"/>
        <end position="43"/>
    </location>
</feature>
<feature type="signal peptide" evidence="5">
    <location>
        <begin position="1"/>
        <end position="25"/>
    </location>
</feature>
<dbReference type="EMBL" id="JACXVP010000002">
    <property type="protein sequence ID" value="KAG5626370.1"/>
    <property type="molecule type" value="Genomic_DNA"/>
</dbReference>
<feature type="disulfide bond" evidence="4">
    <location>
        <begin position="42"/>
        <end position="56"/>
    </location>
</feature>
<feature type="domain" description="Barwin" evidence="7">
    <location>
        <begin position="79"/>
        <end position="200"/>
    </location>
</feature>
<dbReference type="Gene3D" id="2.40.40.10">
    <property type="entry name" value="RlpA-like domain"/>
    <property type="match status" value="2"/>
</dbReference>
<evidence type="ECO:0000256" key="5">
    <source>
        <dbReference type="SAM" id="SignalP"/>
    </source>
</evidence>
<dbReference type="SUPFAM" id="SSF57016">
    <property type="entry name" value="Plant lectins/antimicrobial peptides"/>
    <property type="match status" value="2"/>
</dbReference>
<dbReference type="GO" id="GO:0008061">
    <property type="term" value="F:chitin binding"/>
    <property type="evidence" value="ECO:0007669"/>
    <property type="project" value="UniProtKB-UniRule"/>
</dbReference>
<reference evidence="8 9" key="1">
    <citation type="submission" date="2020-09" db="EMBL/GenBank/DDBJ databases">
        <title>De no assembly of potato wild relative species, Solanum commersonii.</title>
        <authorList>
            <person name="Cho K."/>
        </authorList>
    </citation>
    <scope>NUCLEOTIDE SEQUENCE [LARGE SCALE GENOMIC DNA]</scope>
    <source>
        <strain evidence="8">LZ3.2</strain>
        <tissue evidence="8">Leaf</tissue>
    </source>
</reference>
<evidence type="ECO:0000256" key="2">
    <source>
        <dbReference type="ARBA" id="ARBA00022729"/>
    </source>
</evidence>
<dbReference type="FunFam" id="2.40.40.10:FF:000007">
    <property type="entry name" value="Papaya barwin-like protein"/>
    <property type="match status" value="2"/>
</dbReference>
<dbReference type="PROSITE" id="PS00026">
    <property type="entry name" value="CHIT_BIND_I_1"/>
    <property type="match status" value="2"/>
</dbReference>
<accession>A0A9J6AQB7</accession>
<dbReference type="Pfam" id="PF00967">
    <property type="entry name" value="Barwin"/>
    <property type="match status" value="2"/>
</dbReference>
<feature type="domain" description="Chitin-binding type-1" evidence="6">
    <location>
        <begin position="231"/>
        <end position="274"/>
    </location>
</feature>
<dbReference type="SMART" id="SM00270">
    <property type="entry name" value="ChtBD1"/>
    <property type="match status" value="2"/>
</dbReference>
<dbReference type="InterPro" id="IPR018226">
    <property type="entry name" value="Barwin_CS"/>
</dbReference>
<evidence type="ECO:0000256" key="3">
    <source>
        <dbReference type="ARBA" id="ARBA00023157"/>
    </source>
</evidence>
<dbReference type="CDD" id="cd22777">
    <property type="entry name" value="DPBB_barwin-like"/>
    <property type="match status" value="2"/>
</dbReference>
<comment type="caution">
    <text evidence="8">The sequence shown here is derived from an EMBL/GenBank/DDBJ whole genome shotgun (WGS) entry which is preliminary data.</text>
</comment>
<dbReference type="Pfam" id="PF00187">
    <property type="entry name" value="Chitin_bind_1"/>
    <property type="match status" value="2"/>
</dbReference>
<dbReference type="PANTHER" id="PTHR46351:SF3">
    <property type="entry name" value="WOUND-INDUCED PROTEIN WIN2"/>
    <property type="match status" value="1"/>
</dbReference>
<evidence type="ECO:0000313" key="9">
    <source>
        <dbReference type="Proteomes" id="UP000824120"/>
    </source>
</evidence>
<feature type="domain" description="Chitin-binding type-1" evidence="6">
    <location>
        <begin position="25"/>
        <end position="68"/>
    </location>
</feature>
<dbReference type="PRINTS" id="PR00451">
    <property type="entry name" value="CHITINBINDNG"/>
</dbReference>
<dbReference type="GO" id="GO:0050832">
    <property type="term" value="P:defense response to fungus"/>
    <property type="evidence" value="ECO:0007669"/>
    <property type="project" value="InterPro"/>
</dbReference>
<dbReference type="PROSITE" id="PS00771">
    <property type="entry name" value="BARWIN_1"/>
    <property type="match status" value="2"/>
</dbReference>
<dbReference type="PROSITE" id="PS51174">
    <property type="entry name" value="BARWIN_3"/>
    <property type="match status" value="2"/>
</dbReference>
<name>A0A9J6AQB7_SOLCO</name>
<evidence type="ECO:0008006" key="10">
    <source>
        <dbReference type="Google" id="ProtNLM"/>
    </source>
</evidence>
<dbReference type="Gene3D" id="3.30.60.10">
    <property type="entry name" value="Endochitinase-like"/>
    <property type="match status" value="2"/>
</dbReference>
<dbReference type="GO" id="GO:0042742">
    <property type="term" value="P:defense response to bacterium"/>
    <property type="evidence" value="ECO:0007669"/>
    <property type="project" value="InterPro"/>
</dbReference>
<keyword evidence="3 4" id="KW-1015">Disulfide bond</keyword>
<evidence type="ECO:0000259" key="7">
    <source>
        <dbReference type="PROSITE" id="PS51174"/>
    </source>
</evidence>
<evidence type="ECO:0000256" key="1">
    <source>
        <dbReference type="ARBA" id="ARBA00022669"/>
    </source>
</evidence>
<feature type="chain" id="PRO_5039927270" description="Wound-induced protein WIN2" evidence="5">
    <location>
        <begin position="26"/>
        <end position="417"/>
    </location>
</feature>
<dbReference type="CDD" id="cd06921">
    <property type="entry name" value="ChtBD1_GH19_hevein"/>
    <property type="match status" value="2"/>
</dbReference>
<evidence type="ECO:0000256" key="4">
    <source>
        <dbReference type="PROSITE-ProRule" id="PRU00261"/>
    </source>
</evidence>
<feature type="disulfide bond" evidence="4">
    <location>
        <begin position="268"/>
        <end position="272"/>
    </location>
</feature>
<protein>
    <recommendedName>
        <fullName evidence="10">Wound-induced protein WIN2</fullName>
    </recommendedName>
</protein>
<dbReference type="InterPro" id="IPR036908">
    <property type="entry name" value="RlpA-like_sf"/>
</dbReference>
<dbReference type="PROSITE" id="PS00772">
    <property type="entry name" value="BARWIN_2"/>
    <property type="match status" value="2"/>
</dbReference>